<feature type="domain" description="PB1-like" evidence="2">
    <location>
        <begin position="20"/>
        <end position="96"/>
    </location>
</feature>
<proteinExistence type="predicted"/>
<evidence type="ECO:0000256" key="1">
    <source>
        <dbReference type="SAM" id="MobiDB-lite"/>
    </source>
</evidence>
<gene>
    <name evidence="3" type="ORF">Tco_0820183</name>
</gene>
<dbReference type="EMBL" id="BQNB010012086">
    <property type="protein sequence ID" value="GJS99013.1"/>
    <property type="molecule type" value="Genomic_DNA"/>
</dbReference>
<comment type="caution">
    <text evidence="3">The sequence shown here is derived from an EMBL/GenBank/DDBJ whole genome shotgun (WGS) entry which is preliminary data.</text>
</comment>
<dbReference type="Pfam" id="PF26130">
    <property type="entry name" value="PB1-like"/>
    <property type="match status" value="1"/>
</dbReference>
<keyword evidence="4" id="KW-1185">Reference proteome</keyword>
<evidence type="ECO:0000313" key="4">
    <source>
        <dbReference type="Proteomes" id="UP001151760"/>
    </source>
</evidence>
<sequence length="189" mass="21157">MLLCEWVLRPDGHPFDPYAIHHGGELSKAPDRFYDGGKVHWFDQIDSDGFSVVEVTHMVAGLGYVNPKMEYWYKMPDKDALLPLSNDSDVLRFTNELSEVPNVGEPSEVPNVGEPNVGDQNEVPNVADQTEIPNDVEHSDGSEESDDRSNDVPVEDTQPIEAEVFEDLDLEDFDSASDPDDVDNNRKKP</sequence>
<protein>
    <recommendedName>
        <fullName evidence="2">PB1-like domain-containing protein</fullName>
    </recommendedName>
</protein>
<accession>A0ABQ5AAE7</accession>
<name>A0ABQ5AAE7_9ASTR</name>
<reference evidence="3" key="2">
    <citation type="submission" date="2022-01" db="EMBL/GenBank/DDBJ databases">
        <authorList>
            <person name="Yamashiro T."/>
            <person name="Shiraishi A."/>
            <person name="Satake H."/>
            <person name="Nakayama K."/>
        </authorList>
    </citation>
    <scope>NUCLEOTIDE SEQUENCE</scope>
</reference>
<dbReference type="InterPro" id="IPR058594">
    <property type="entry name" value="PB1-like_dom_pln"/>
</dbReference>
<feature type="compositionally biased region" description="Acidic residues" evidence="1">
    <location>
        <begin position="163"/>
        <end position="182"/>
    </location>
</feature>
<dbReference type="Proteomes" id="UP001151760">
    <property type="component" value="Unassembled WGS sequence"/>
</dbReference>
<feature type="region of interest" description="Disordered" evidence="1">
    <location>
        <begin position="98"/>
        <end position="189"/>
    </location>
</feature>
<evidence type="ECO:0000313" key="3">
    <source>
        <dbReference type="EMBL" id="GJS99013.1"/>
    </source>
</evidence>
<reference evidence="3" key="1">
    <citation type="journal article" date="2022" name="Int. J. Mol. Sci.">
        <title>Draft Genome of Tanacetum Coccineum: Genomic Comparison of Closely Related Tanacetum-Family Plants.</title>
        <authorList>
            <person name="Yamashiro T."/>
            <person name="Shiraishi A."/>
            <person name="Nakayama K."/>
            <person name="Satake H."/>
        </authorList>
    </citation>
    <scope>NUCLEOTIDE SEQUENCE</scope>
</reference>
<feature type="compositionally biased region" description="Polar residues" evidence="1">
    <location>
        <begin position="118"/>
        <end position="132"/>
    </location>
</feature>
<organism evidence="3 4">
    <name type="scientific">Tanacetum coccineum</name>
    <dbReference type="NCBI Taxonomy" id="301880"/>
    <lineage>
        <taxon>Eukaryota</taxon>
        <taxon>Viridiplantae</taxon>
        <taxon>Streptophyta</taxon>
        <taxon>Embryophyta</taxon>
        <taxon>Tracheophyta</taxon>
        <taxon>Spermatophyta</taxon>
        <taxon>Magnoliopsida</taxon>
        <taxon>eudicotyledons</taxon>
        <taxon>Gunneridae</taxon>
        <taxon>Pentapetalae</taxon>
        <taxon>asterids</taxon>
        <taxon>campanulids</taxon>
        <taxon>Asterales</taxon>
        <taxon>Asteraceae</taxon>
        <taxon>Asteroideae</taxon>
        <taxon>Anthemideae</taxon>
        <taxon>Anthemidinae</taxon>
        <taxon>Tanacetum</taxon>
    </lineage>
</organism>
<evidence type="ECO:0000259" key="2">
    <source>
        <dbReference type="Pfam" id="PF26130"/>
    </source>
</evidence>